<comment type="caution">
    <text evidence="3">The sequence shown here is derived from an EMBL/GenBank/DDBJ whole genome shotgun (WGS) entry which is preliminary data.</text>
</comment>
<dbReference type="InterPro" id="IPR011250">
    <property type="entry name" value="OMP/PagP_B-barrel"/>
</dbReference>
<keyword evidence="1" id="KW-0732">Signal</keyword>
<reference evidence="3 4" key="1">
    <citation type="submission" date="2019-08" db="EMBL/GenBank/DDBJ databases">
        <title>Genomes of Subsaximicrobium wynnwilliamsii strains.</title>
        <authorList>
            <person name="Bowman J.P."/>
        </authorList>
    </citation>
    <scope>NUCLEOTIDE SEQUENCE [LARGE SCALE GENOMIC DNA]</scope>
    <source>
        <strain evidence="3 4">2-80-2</strain>
    </source>
</reference>
<proteinExistence type="predicted"/>
<organism evidence="3 4">
    <name type="scientific">Subsaximicrobium wynnwilliamsii</name>
    <dbReference type="NCBI Taxonomy" id="291179"/>
    <lineage>
        <taxon>Bacteria</taxon>
        <taxon>Pseudomonadati</taxon>
        <taxon>Bacteroidota</taxon>
        <taxon>Flavobacteriia</taxon>
        <taxon>Flavobacteriales</taxon>
        <taxon>Flavobacteriaceae</taxon>
        <taxon>Subsaximicrobium</taxon>
    </lineage>
</organism>
<evidence type="ECO:0000256" key="1">
    <source>
        <dbReference type="SAM" id="SignalP"/>
    </source>
</evidence>
<protein>
    <submittedName>
        <fullName evidence="3">PorT family protein</fullName>
    </submittedName>
</protein>
<feature type="domain" description="Outer membrane protein beta-barrel" evidence="2">
    <location>
        <begin position="20"/>
        <end position="184"/>
    </location>
</feature>
<feature type="signal peptide" evidence="1">
    <location>
        <begin position="1"/>
        <end position="20"/>
    </location>
</feature>
<keyword evidence="4" id="KW-1185">Reference proteome</keyword>
<evidence type="ECO:0000259" key="2">
    <source>
        <dbReference type="Pfam" id="PF13568"/>
    </source>
</evidence>
<dbReference type="InterPro" id="IPR025665">
    <property type="entry name" value="Beta-barrel_OMP_2"/>
</dbReference>
<evidence type="ECO:0000313" key="4">
    <source>
        <dbReference type="Proteomes" id="UP000321578"/>
    </source>
</evidence>
<dbReference type="OrthoDB" id="947434at2"/>
<evidence type="ECO:0000313" key="3">
    <source>
        <dbReference type="EMBL" id="TXD91152.1"/>
    </source>
</evidence>
<dbReference type="SUPFAM" id="SSF56925">
    <property type="entry name" value="OMPA-like"/>
    <property type="match status" value="1"/>
</dbReference>
<gene>
    <name evidence="3" type="ORF">ESY86_00755</name>
</gene>
<dbReference type="Pfam" id="PF13568">
    <property type="entry name" value="OMP_b-brl_2"/>
    <property type="match status" value="1"/>
</dbReference>
<dbReference type="EMBL" id="VORO01000001">
    <property type="protein sequence ID" value="TXD91152.1"/>
    <property type="molecule type" value="Genomic_DNA"/>
</dbReference>
<sequence>MKKLMLLTSMLVFGLAISNAQEIKFGAKAGVNFASLGGDLKDVDGRTSFHIGAVAEIVISQQFSFQPELVYSSQGFKVNGTDYTIGVAIDVEQTLKLEYINLPLMAKFYVAEQFAIEAGPQIGFLVAAKSKIESTSNGTSESNTEDVKDFYKGIDFGLGAGVSYKLENGLFFGARYNLGLSNISENGNAEIADDFETQNNVIQVSVGYFF</sequence>
<dbReference type="AlphaFoldDB" id="A0A5C6ZMH9"/>
<dbReference type="RefSeq" id="WP_147084614.1">
    <property type="nucleotide sequence ID" value="NZ_VORM01000003.1"/>
</dbReference>
<dbReference type="Gene3D" id="2.40.160.20">
    <property type="match status" value="1"/>
</dbReference>
<name>A0A5C6ZMH9_9FLAO</name>
<feature type="chain" id="PRO_5022807468" evidence="1">
    <location>
        <begin position="21"/>
        <end position="210"/>
    </location>
</feature>
<dbReference type="Proteomes" id="UP000321578">
    <property type="component" value="Unassembled WGS sequence"/>
</dbReference>
<accession>A0A5C6ZMH9</accession>